<dbReference type="EMBL" id="UAUF01000010">
    <property type="protein sequence ID" value="SPZ05306.1"/>
    <property type="molecule type" value="Genomic_DNA"/>
</dbReference>
<dbReference type="AlphaFoldDB" id="A0A2X2CI09"/>
<comment type="catalytic activity">
    <reaction evidence="1">
        <text>5-amino-6-(5-phospho-D-ribosylamino)uracil + H2O = 5,6-diaminouracil + D-ribose 5-phosphate</text>
        <dbReference type="Rhea" id="RHEA:55020"/>
        <dbReference type="ChEBI" id="CHEBI:15377"/>
        <dbReference type="ChEBI" id="CHEBI:46252"/>
        <dbReference type="ChEBI" id="CHEBI:58453"/>
        <dbReference type="ChEBI" id="CHEBI:78346"/>
    </reaction>
</comment>
<evidence type="ECO:0000313" key="4">
    <source>
        <dbReference type="EMBL" id="SPZ05306.1"/>
    </source>
</evidence>
<feature type="domain" description="NADAR" evidence="3">
    <location>
        <begin position="19"/>
        <end position="164"/>
    </location>
</feature>
<dbReference type="Gene3D" id="1.10.357.40">
    <property type="entry name" value="YbiA-like"/>
    <property type="match status" value="1"/>
</dbReference>
<dbReference type="NCBIfam" id="TIGR02464">
    <property type="entry name" value="ribofla_fusion"/>
    <property type="match status" value="1"/>
</dbReference>
<dbReference type="Pfam" id="PF08719">
    <property type="entry name" value="NADAR"/>
    <property type="match status" value="1"/>
</dbReference>
<name>A0A2X2CI09_PSELU</name>
<accession>A0A2X2CI09</accession>
<organism evidence="4 5">
    <name type="scientific">Pseudomonas luteola</name>
    <dbReference type="NCBI Taxonomy" id="47886"/>
    <lineage>
        <taxon>Bacteria</taxon>
        <taxon>Pseudomonadati</taxon>
        <taxon>Pseudomonadota</taxon>
        <taxon>Gammaproteobacteria</taxon>
        <taxon>Pseudomonadales</taxon>
        <taxon>Pseudomonadaceae</taxon>
        <taxon>Pseudomonas</taxon>
    </lineage>
</organism>
<evidence type="ECO:0000256" key="2">
    <source>
        <dbReference type="ARBA" id="ARBA00000751"/>
    </source>
</evidence>
<evidence type="ECO:0000313" key="5">
    <source>
        <dbReference type="Proteomes" id="UP000250443"/>
    </source>
</evidence>
<dbReference type="CDD" id="cd15457">
    <property type="entry name" value="NADAR"/>
    <property type="match status" value="1"/>
</dbReference>
<dbReference type="InterPro" id="IPR012816">
    <property type="entry name" value="NADAR"/>
</dbReference>
<reference evidence="4 5" key="1">
    <citation type="submission" date="2018-06" db="EMBL/GenBank/DDBJ databases">
        <authorList>
            <consortium name="Pathogen Informatics"/>
            <person name="Doyle S."/>
        </authorList>
    </citation>
    <scope>NUCLEOTIDE SEQUENCE [LARGE SCALE GENOMIC DNA]</scope>
    <source>
        <strain evidence="4 5">NCTC11842</strain>
    </source>
</reference>
<proteinExistence type="predicted"/>
<evidence type="ECO:0000259" key="3">
    <source>
        <dbReference type="Pfam" id="PF08719"/>
    </source>
</evidence>
<dbReference type="InterPro" id="IPR037238">
    <property type="entry name" value="YbiA-like_sf"/>
</dbReference>
<gene>
    <name evidence="4" type="primary">ybiA</name>
    <name evidence="4" type="ORF">NCTC11842_01726</name>
</gene>
<sequence length="179" mass="20259">MLRRDTRPAPIPMTLFFSEKDMFSNWYRSDFVVKGIRFNCVEQFMMYCKAKLFADEATAKKILEAGHPRDQKALGRLVGGYDDSVWAERRTRIVTHGCYAKFSQNPSLQEALLATAGTLLVEASPYDKIWGVGLGKDDPRIKDPALWRGQNLLGHALTEVRSRLALELSMSAVTQPTYL</sequence>
<evidence type="ECO:0000256" key="1">
    <source>
        <dbReference type="ARBA" id="ARBA00000022"/>
    </source>
</evidence>
<dbReference type="RefSeq" id="WP_220124513.1">
    <property type="nucleotide sequence ID" value="NZ_DALZQD010000025.1"/>
</dbReference>
<dbReference type="Proteomes" id="UP000250443">
    <property type="component" value="Unassembled WGS sequence"/>
</dbReference>
<protein>
    <submittedName>
        <fullName evidence="4">Swarming motility protein ybiA</fullName>
    </submittedName>
</protein>
<dbReference type="SUPFAM" id="SSF143990">
    <property type="entry name" value="YbiA-like"/>
    <property type="match status" value="1"/>
</dbReference>
<comment type="catalytic activity">
    <reaction evidence="2">
        <text>2,5-diamino-6-hydroxy-4-(5-phosphoribosylamino)-pyrimidine + H2O = 2,5,6-triamino-4-hydroxypyrimidine + D-ribose 5-phosphate</text>
        <dbReference type="Rhea" id="RHEA:23436"/>
        <dbReference type="ChEBI" id="CHEBI:15377"/>
        <dbReference type="ChEBI" id="CHEBI:58614"/>
        <dbReference type="ChEBI" id="CHEBI:78346"/>
        <dbReference type="ChEBI" id="CHEBI:137796"/>
    </reaction>
</comment>